<dbReference type="AlphaFoldDB" id="A0A9P8VM57"/>
<proteinExistence type="predicted"/>
<evidence type="ECO:0000313" key="3">
    <source>
        <dbReference type="Proteomes" id="UP000770015"/>
    </source>
</evidence>
<organism evidence="2 3">
    <name type="scientific">Plectosphaerella plurivora</name>
    <dbReference type="NCBI Taxonomy" id="936078"/>
    <lineage>
        <taxon>Eukaryota</taxon>
        <taxon>Fungi</taxon>
        <taxon>Dikarya</taxon>
        <taxon>Ascomycota</taxon>
        <taxon>Pezizomycotina</taxon>
        <taxon>Sordariomycetes</taxon>
        <taxon>Hypocreomycetidae</taxon>
        <taxon>Glomerellales</taxon>
        <taxon>Plectosphaerellaceae</taxon>
        <taxon>Plectosphaerella</taxon>
    </lineage>
</organism>
<sequence>MNAVDIEVDGRHFSIGRNLHEALVVLRSNEEFCQSWIWVDSICIQQGNDAEKTVQVALMGDIFRQASMVCSWLGTSSSEIDAAMDCISKLGTRAFEAGVLEPNAEDLVHRSGKFWEDYTSQVFAANDIDDEVDDATRLCRALCEFYSNLKLDDLQEQEQIAKGLGSFLSKDYWHRGLYYYPFLRDPDIRADLDSHLEFLATHLPRSAGAYNRGRTLFKTEKGMFGAGRDVIQPGDIVTLIRGVGSPIVLQPLSSETGDERFWFKGDAYVDGIMWGEFLETKPSEKVFHIV</sequence>
<evidence type="ECO:0000313" key="2">
    <source>
        <dbReference type="EMBL" id="KAH6695661.1"/>
    </source>
</evidence>
<dbReference type="OrthoDB" id="2157530at2759"/>
<accession>A0A9P8VM57</accession>
<dbReference type="InterPro" id="IPR010730">
    <property type="entry name" value="HET"/>
</dbReference>
<comment type="caution">
    <text evidence="2">The sequence shown here is derived from an EMBL/GenBank/DDBJ whole genome shotgun (WGS) entry which is preliminary data.</text>
</comment>
<dbReference type="Pfam" id="PF26639">
    <property type="entry name" value="Het-6_barrel"/>
    <property type="match status" value="1"/>
</dbReference>
<gene>
    <name evidence="2" type="ORF">F5X68DRAFT_227630</name>
</gene>
<feature type="domain" description="Heterokaryon incompatibility" evidence="1">
    <location>
        <begin position="4"/>
        <end position="96"/>
    </location>
</feature>
<dbReference type="PANTHER" id="PTHR24148:SF79">
    <property type="entry name" value="HETEROKARYON INCOMPATIBILITY DOMAIN-CONTAINING PROTEIN"/>
    <property type="match status" value="1"/>
</dbReference>
<protein>
    <submittedName>
        <fullName evidence="2">Heterokaryon incompatibility protein-domain-containing protein</fullName>
    </submittedName>
</protein>
<keyword evidence="3" id="KW-1185">Reference proteome</keyword>
<dbReference type="Proteomes" id="UP000770015">
    <property type="component" value="Unassembled WGS sequence"/>
</dbReference>
<dbReference type="Pfam" id="PF06985">
    <property type="entry name" value="HET"/>
    <property type="match status" value="1"/>
</dbReference>
<reference evidence="2" key="1">
    <citation type="journal article" date="2021" name="Nat. Commun.">
        <title>Genetic determinants of endophytism in the Arabidopsis root mycobiome.</title>
        <authorList>
            <person name="Mesny F."/>
            <person name="Miyauchi S."/>
            <person name="Thiergart T."/>
            <person name="Pickel B."/>
            <person name="Atanasova L."/>
            <person name="Karlsson M."/>
            <person name="Huettel B."/>
            <person name="Barry K.W."/>
            <person name="Haridas S."/>
            <person name="Chen C."/>
            <person name="Bauer D."/>
            <person name="Andreopoulos W."/>
            <person name="Pangilinan J."/>
            <person name="LaButti K."/>
            <person name="Riley R."/>
            <person name="Lipzen A."/>
            <person name="Clum A."/>
            <person name="Drula E."/>
            <person name="Henrissat B."/>
            <person name="Kohler A."/>
            <person name="Grigoriev I.V."/>
            <person name="Martin F.M."/>
            <person name="Hacquard S."/>
        </authorList>
    </citation>
    <scope>NUCLEOTIDE SEQUENCE</scope>
    <source>
        <strain evidence="2">MPI-SDFR-AT-0117</strain>
    </source>
</reference>
<evidence type="ECO:0000259" key="1">
    <source>
        <dbReference type="Pfam" id="PF06985"/>
    </source>
</evidence>
<dbReference type="InterPro" id="IPR052895">
    <property type="entry name" value="HetReg/Transcr_Mod"/>
</dbReference>
<dbReference type="EMBL" id="JAGSXJ010000002">
    <property type="protein sequence ID" value="KAH6695661.1"/>
    <property type="molecule type" value="Genomic_DNA"/>
</dbReference>
<name>A0A9P8VM57_9PEZI</name>
<dbReference type="PANTHER" id="PTHR24148">
    <property type="entry name" value="ANKYRIN REPEAT DOMAIN-CONTAINING PROTEIN 39 HOMOLOG-RELATED"/>
    <property type="match status" value="1"/>
</dbReference>